<organism evidence="1 2">
    <name type="scientific">Papaver somniferum</name>
    <name type="common">Opium poppy</name>
    <dbReference type="NCBI Taxonomy" id="3469"/>
    <lineage>
        <taxon>Eukaryota</taxon>
        <taxon>Viridiplantae</taxon>
        <taxon>Streptophyta</taxon>
        <taxon>Embryophyta</taxon>
        <taxon>Tracheophyta</taxon>
        <taxon>Spermatophyta</taxon>
        <taxon>Magnoliopsida</taxon>
        <taxon>Ranunculales</taxon>
        <taxon>Papaveraceae</taxon>
        <taxon>Papaveroideae</taxon>
        <taxon>Papaver</taxon>
    </lineage>
</organism>
<proteinExistence type="predicted"/>
<accession>A0A4Y7KFK0</accession>
<protein>
    <submittedName>
        <fullName evidence="1">Uncharacterized protein</fullName>
    </submittedName>
</protein>
<sequence>MVAHESIAKQVCGNEQYHHQVLIYLQNYVSIVIGRAADRVVKTYLVPPRRAAVSSSRDVVAGLNLTHLALEPPKGALRSKGMEFSNFDND</sequence>
<dbReference type="AlphaFoldDB" id="A0A4Y7KFK0"/>
<dbReference type="Gramene" id="RZC72134">
    <property type="protein sequence ID" value="RZC72134"/>
    <property type="gene ID" value="C5167_035300"/>
</dbReference>
<reference evidence="1 2" key="1">
    <citation type="journal article" date="2018" name="Science">
        <title>The opium poppy genome and morphinan production.</title>
        <authorList>
            <person name="Guo L."/>
            <person name="Winzer T."/>
            <person name="Yang X."/>
            <person name="Li Y."/>
            <person name="Ning Z."/>
            <person name="He Z."/>
            <person name="Teodor R."/>
            <person name="Lu Y."/>
            <person name="Bowser T.A."/>
            <person name="Graham I.A."/>
            <person name="Ye K."/>
        </authorList>
    </citation>
    <scope>NUCLEOTIDE SEQUENCE [LARGE SCALE GENOMIC DNA]</scope>
    <source>
        <strain evidence="2">cv. HN1</strain>
        <tissue evidence="1">Leaves</tissue>
    </source>
</reference>
<name>A0A4Y7KFK0_PAPSO</name>
<dbReference type="EMBL" id="CM010721">
    <property type="protein sequence ID" value="RZC72134.1"/>
    <property type="molecule type" value="Genomic_DNA"/>
</dbReference>
<evidence type="ECO:0000313" key="1">
    <source>
        <dbReference type="EMBL" id="RZC72134.1"/>
    </source>
</evidence>
<gene>
    <name evidence="1" type="ORF">C5167_035300</name>
</gene>
<keyword evidence="2" id="KW-1185">Reference proteome</keyword>
<dbReference type="Proteomes" id="UP000316621">
    <property type="component" value="Chromosome 7"/>
</dbReference>
<evidence type="ECO:0000313" key="2">
    <source>
        <dbReference type="Proteomes" id="UP000316621"/>
    </source>
</evidence>